<name>A0A1S9RKT5_PENBI</name>
<accession>A0A1S9RKT5</accession>
<evidence type="ECO:0000313" key="3">
    <source>
        <dbReference type="Proteomes" id="UP000190744"/>
    </source>
</evidence>
<sequence length="95" mass="10423">MLRLKEKRAAGKKGSGVFGTEEPEESEEPLQTVESWELEVSSKDAEPMKQARLVDFKVPQEKHADGRLNGLTTRGNPLQSNFISTAGKSLLPTAL</sequence>
<reference evidence="3" key="1">
    <citation type="submission" date="2015-09" db="EMBL/GenBank/DDBJ databases">
        <authorList>
            <person name="Fill T.P."/>
            <person name="Baretta J.F."/>
            <person name="de Almeida L.G."/>
            <person name="Rocha M."/>
            <person name="de Souza D.H."/>
            <person name="Malavazi I."/>
            <person name="Cerdeira L.T."/>
            <person name="Hong H."/>
            <person name="Samborskyy M."/>
            <person name="de Vasconcelos A.T."/>
            <person name="Leadlay P."/>
            <person name="Rodrigues-Filho E."/>
        </authorList>
    </citation>
    <scope>NUCLEOTIDE SEQUENCE [LARGE SCALE GENOMIC DNA]</scope>
    <source>
        <strain evidence="3">LaBioMMi 136</strain>
    </source>
</reference>
<evidence type="ECO:0000313" key="2">
    <source>
        <dbReference type="EMBL" id="OOQ86065.1"/>
    </source>
</evidence>
<evidence type="ECO:0000256" key="1">
    <source>
        <dbReference type="SAM" id="MobiDB-lite"/>
    </source>
</evidence>
<organism evidence="2 3">
    <name type="scientific">Penicillium brasilianum</name>
    <dbReference type="NCBI Taxonomy" id="104259"/>
    <lineage>
        <taxon>Eukaryota</taxon>
        <taxon>Fungi</taxon>
        <taxon>Dikarya</taxon>
        <taxon>Ascomycota</taxon>
        <taxon>Pezizomycotina</taxon>
        <taxon>Eurotiomycetes</taxon>
        <taxon>Eurotiomycetidae</taxon>
        <taxon>Eurotiales</taxon>
        <taxon>Aspergillaceae</taxon>
        <taxon>Penicillium</taxon>
    </lineage>
</organism>
<protein>
    <submittedName>
        <fullName evidence="2">Uncharacterized protein</fullName>
    </submittedName>
</protein>
<feature type="region of interest" description="Disordered" evidence="1">
    <location>
        <begin position="1"/>
        <end position="34"/>
    </location>
</feature>
<proteinExistence type="predicted"/>
<dbReference type="EMBL" id="LJBN01000155">
    <property type="protein sequence ID" value="OOQ86065.1"/>
    <property type="molecule type" value="Genomic_DNA"/>
</dbReference>
<gene>
    <name evidence="2" type="ORF">PEBR_24208</name>
</gene>
<dbReference type="AlphaFoldDB" id="A0A1S9RKT5"/>
<dbReference type="Proteomes" id="UP000190744">
    <property type="component" value="Unassembled WGS sequence"/>
</dbReference>
<comment type="caution">
    <text evidence="2">The sequence shown here is derived from an EMBL/GenBank/DDBJ whole genome shotgun (WGS) entry which is preliminary data.</text>
</comment>